<dbReference type="Proteomes" id="UP000606008">
    <property type="component" value="Unassembled WGS sequence"/>
</dbReference>
<organism evidence="1 2">
    <name type="scientific">Fibrivirga algicola</name>
    <dbReference type="NCBI Taxonomy" id="2950420"/>
    <lineage>
        <taxon>Bacteria</taxon>
        <taxon>Pseudomonadati</taxon>
        <taxon>Bacteroidota</taxon>
        <taxon>Cytophagia</taxon>
        <taxon>Cytophagales</taxon>
        <taxon>Spirosomataceae</taxon>
        <taxon>Fibrivirga</taxon>
    </lineage>
</organism>
<name>A0ABX0QSF3_9BACT</name>
<comment type="caution">
    <text evidence="1">The sequence shown here is derived from an EMBL/GenBank/DDBJ whole genome shotgun (WGS) entry which is preliminary data.</text>
</comment>
<accession>A0ABX0QSF3</accession>
<proteinExistence type="predicted"/>
<keyword evidence="2" id="KW-1185">Reference proteome</keyword>
<evidence type="ECO:0000313" key="2">
    <source>
        <dbReference type="Proteomes" id="UP000606008"/>
    </source>
</evidence>
<reference evidence="2" key="1">
    <citation type="submission" date="2019-09" db="EMBL/GenBank/DDBJ databases">
        <authorList>
            <person name="Jung D.-H."/>
        </authorList>
    </citation>
    <scope>NUCLEOTIDE SEQUENCE [LARGE SCALE GENOMIC DNA]</scope>
    <source>
        <strain evidence="2">JA-25</strain>
    </source>
</reference>
<gene>
    <name evidence="1" type="ORF">F7231_26850</name>
</gene>
<reference evidence="2" key="2">
    <citation type="submission" date="2023-07" db="EMBL/GenBank/DDBJ databases">
        <authorList>
            <person name="Jung D.-H."/>
        </authorList>
    </citation>
    <scope>NUCLEOTIDE SEQUENCE [LARGE SCALE GENOMIC DNA]</scope>
    <source>
        <strain evidence="2">JA-25</strain>
    </source>
</reference>
<dbReference type="EMBL" id="WAEL01000017">
    <property type="protein sequence ID" value="NID13817.1"/>
    <property type="molecule type" value="Genomic_DNA"/>
</dbReference>
<sequence>MATDWLQNLPSSSSDCPLHILILTGFWPKWFSSGTIGSPVDADNKGSFFASMFSGNKSIKGQESGLLPQKNSIYTSQL</sequence>
<evidence type="ECO:0000313" key="1">
    <source>
        <dbReference type="EMBL" id="NID13817.1"/>
    </source>
</evidence>
<protein>
    <submittedName>
        <fullName evidence="1">Uncharacterized protein</fullName>
    </submittedName>
</protein>